<dbReference type="AlphaFoldDB" id="A0A6A5SHK3"/>
<dbReference type="EMBL" id="ML976068">
    <property type="protein sequence ID" value="KAF1940121.1"/>
    <property type="molecule type" value="Genomic_DNA"/>
</dbReference>
<evidence type="ECO:0000313" key="1">
    <source>
        <dbReference type="EMBL" id="KAF1940121.1"/>
    </source>
</evidence>
<sequence>MTTLVTFTAPLTLPRGQLLSRQTYLLYSFRPTTAVQPGNPKLANISSLASHTTHLMMMGAGRNKPCAVADRFSSLYSVTSKEFGVN</sequence>
<evidence type="ECO:0000313" key="2">
    <source>
        <dbReference type="Proteomes" id="UP000800038"/>
    </source>
</evidence>
<protein>
    <submittedName>
        <fullName evidence="1">Uncharacterized protein</fullName>
    </submittedName>
</protein>
<gene>
    <name evidence="1" type="ORF">EJ02DRAFT_456296</name>
</gene>
<reference evidence="1" key="1">
    <citation type="journal article" date="2020" name="Stud. Mycol.">
        <title>101 Dothideomycetes genomes: a test case for predicting lifestyles and emergence of pathogens.</title>
        <authorList>
            <person name="Haridas S."/>
            <person name="Albert R."/>
            <person name="Binder M."/>
            <person name="Bloem J."/>
            <person name="Labutti K."/>
            <person name="Salamov A."/>
            <person name="Andreopoulos B."/>
            <person name="Baker S."/>
            <person name="Barry K."/>
            <person name="Bills G."/>
            <person name="Bluhm B."/>
            <person name="Cannon C."/>
            <person name="Castanera R."/>
            <person name="Culley D."/>
            <person name="Daum C."/>
            <person name="Ezra D."/>
            <person name="Gonzalez J."/>
            <person name="Henrissat B."/>
            <person name="Kuo A."/>
            <person name="Liang C."/>
            <person name="Lipzen A."/>
            <person name="Lutzoni F."/>
            <person name="Magnuson J."/>
            <person name="Mondo S."/>
            <person name="Nolan M."/>
            <person name="Ohm R."/>
            <person name="Pangilinan J."/>
            <person name="Park H.-J."/>
            <person name="Ramirez L."/>
            <person name="Alfaro M."/>
            <person name="Sun H."/>
            <person name="Tritt A."/>
            <person name="Yoshinaga Y."/>
            <person name="Zwiers L.-H."/>
            <person name="Turgeon B."/>
            <person name="Goodwin S."/>
            <person name="Spatafora J."/>
            <person name="Crous P."/>
            <person name="Grigoriev I."/>
        </authorList>
    </citation>
    <scope>NUCLEOTIDE SEQUENCE</scope>
    <source>
        <strain evidence="1">CBS 161.51</strain>
    </source>
</reference>
<accession>A0A6A5SHK3</accession>
<dbReference type="Proteomes" id="UP000800038">
    <property type="component" value="Unassembled WGS sequence"/>
</dbReference>
<proteinExistence type="predicted"/>
<keyword evidence="2" id="KW-1185">Reference proteome</keyword>
<name>A0A6A5SHK3_9PLEO</name>
<organism evidence="1 2">
    <name type="scientific">Clathrospora elynae</name>
    <dbReference type="NCBI Taxonomy" id="706981"/>
    <lineage>
        <taxon>Eukaryota</taxon>
        <taxon>Fungi</taxon>
        <taxon>Dikarya</taxon>
        <taxon>Ascomycota</taxon>
        <taxon>Pezizomycotina</taxon>
        <taxon>Dothideomycetes</taxon>
        <taxon>Pleosporomycetidae</taxon>
        <taxon>Pleosporales</taxon>
        <taxon>Diademaceae</taxon>
        <taxon>Clathrospora</taxon>
    </lineage>
</organism>